<feature type="transmembrane region" description="Helical" evidence="8">
    <location>
        <begin position="106"/>
        <end position="128"/>
    </location>
</feature>
<keyword evidence="4 8" id="KW-1133">Transmembrane helix</keyword>
<accession>A0A4S2LRE6</accession>
<feature type="transmembrane region" description="Helical" evidence="8">
    <location>
        <begin position="31"/>
        <end position="47"/>
    </location>
</feature>
<evidence type="ECO:0000256" key="7">
    <source>
        <dbReference type="SAM" id="MobiDB-lite"/>
    </source>
</evidence>
<dbReference type="EMBL" id="SJOL01007204">
    <property type="protein sequence ID" value="TGZ63357.1"/>
    <property type="molecule type" value="Genomic_DNA"/>
</dbReference>
<organism evidence="10 11">
    <name type="scientific">Opisthorchis felineus</name>
    <dbReference type="NCBI Taxonomy" id="147828"/>
    <lineage>
        <taxon>Eukaryota</taxon>
        <taxon>Metazoa</taxon>
        <taxon>Spiralia</taxon>
        <taxon>Lophotrochozoa</taxon>
        <taxon>Platyhelminthes</taxon>
        <taxon>Trematoda</taxon>
        <taxon>Digenea</taxon>
        <taxon>Opisthorchiida</taxon>
        <taxon>Opisthorchiata</taxon>
        <taxon>Opisthorchiidae</taxon>
        <taxon>Opisthorchis</taxon>
    </lineage>
</organism>
<dbReference type="InterPro" id="IPR016579">
    <property type="entry name" value="Synaptogyrin"/>
</dbReference>
<comment type="subcellular location">
    <subcellularLocation>
        <location evidence="1">Membrane</location>
        <topology evidence="1">Multi-pass membrane protein</topology>
    </subcellularLocation>
</comment>
<evidence type="ECO:0000256" key="1">
    <source>
        <dbReference type="ARBA" id="ARBA00004141"/>
    </source>
</evidence>
<evidence type="ECO:0000256" key="3">
    <source>
        <dbReference type="ARBA" id="ARBA00022692"/>
    </source>
</evidence>
<dbReference type="PANTHER" id="PTHR10838:SF20">
    <property type="entry name" value="SYNAPTOGYRIN"/>
    <property type="match status" value="1"/>
</dbReference>
<dbReference type="EMBL" id="SJOL01007204">
    <property type="protein sequence ID" value="TGZ63356.1"/>
    <property type="molecule type" value="Genomic_DNA"/>
</dbReference>
<protein>
    <recommendedName>
        <fullName evidence="9">MARVEL domain-containing protein</fullName>
    </recommendedName>
</protein>
<dbReference type="InterPro" id="IPR008253">
    <property type="entry name" value="Marvel"/>
</dbReference>
<dbReference type="AlphaFoldDB" id="A0A4S2LRE6"/>
<evidence type="ECO:0000256" key="6">
    <source>
        <dbReference type="PROSITE-ProRule" id="PRU00581"/>
    </source>
</evidence>
<dbReference type="EMBL" id="SJOL01007204">
    <property type="protein sequence ID" value="TGZ63355.1"/>
    <property type="molecule type" value="Genomic_DNA"/>
</dbReference>
<sequence length="234" mass="25304">MSPDSNMMPTCIYFKAVTYFTLAISCMKARWFLWQIAAIIVFGSISSGGKTENHVCIFHGDWSACSYASAIGILAFLGAIGLLVVDGMFNSISNVNKRRQVVIGELGFSGLWTFLWFVSFCLLTNKWTTTEDKWLHAHNVQGWQENNARAAIVFSLVSTGLWAGITFFALQRFRMGQAGLGGEDVTAGGTTASGDAAAAGYPGMPDHGAEQQQFGGGGPTQQTMGGNQYYTPTY</sequence>
<dbReference type="PROSITE" id="PS51225">
    <property type="entry name" value="MARVEL"/>
    <property type="match status" value="1"/>
</dbReference>
<dbReference type="STRING" id="147828.A0A4S2LRE6"/>
<evidence type="ECO:0000256" key="5">
    <source>
        <dbReference type="ARBA" id="ARBA00023136"/>
    </source>
</evidence>
<keyword evidence="11" id="KW-1185">Reference proteome</keyword>
<dbReference type="GO" id="GO:0030672">
    <property type="term" value="C:synaptic vesicle membrane"/>
    <property type="evidence" value="ECO:0007669"/>
    <property type="project" value="TreeGrafter"/>
</dbReference>
<evidence type="ECO:0000259" key="9">
    <source>
        <dbReference type="PROSITE" id="PS51225"/>
    </source>
</evidence>
<feature type="region of interest" description="Disordered" evidence="7">
    <location>
        <begin position="196"/>
        <end position="234"/>
    </location>
</feature>
<feature type="transmembrane region" description="Helical" evidence="8">
    <location>
        <begin position="148"/>
        <end position="170"/>
    </location>
</feature>
<feature type="transmembrane region" description="Helical" evidence="8">
    <location>
        <begin position="67"/>
        <end position="85"/>
    </location>
</feature>
<dbReference type="Proteomes" id="UP000308267">
    <property type="component" value="Unassembled WGS sequence"/>
</dbReference>
<comment type="similarity">
    <text evidence="2">Belongs to the synaptogyrin family.</text>
</comment>
<dbReference type="PANTHER" id="PTHR10838">
    <property type="entry name" value="SYNAPTOGYRIN"/>
    <property type="match status" value="1"/>
</dbReference>
<dbReference type="Pfam" id="PF01284">
    <property type="entry name" value="MARVEL"/>
    <property type="match status" value="1"/>
</dbReference>
<feature type="domain" description="MARVEL" evidence="9">
    <location>
        <begin position="22"/>
        <end position="174"/>
    </location>
</feature>
<proteinExistence type="inferred from homology"/>
<name>A0A4S2LRE6_OPIFE</name>
<comment type="caution">
    <text evidence="10">The sequence shown here is derived from an EMBL/GenBank/DDBJ whole genome shotgun (WGS) entry which is preliminary data.</text>
</comment>
<evidence type="ECO:0000313" key="10">
    <source>
        <dbReference type="EMBL" id="TGZ63357.1"/>
    </source>
</evidence>
<dbReference type="GO" id="GO:0031594">
    <property type="term" value="C:neuromuscular junction"/>
    <property type="evidence" value="ECO:0007669"/>
    <property type="project" value="TreeGrafter"/>
</dbReference>
<keyword evidence="3 6" id="KW-0812">Transmembrane</keyword>
<keyword evidence="5 6" id="KW-0472">Membrane</keyword>
<evidence type="ECO:0000256" key="8">
    <source>
        <dbReference type="SAM" id="Phobius"/>
    </source>
</evidence>
<evidence type="ECO:0000256" key="4">
    <source>
        <dbReference type="ARBA" id="ARBA00022989"/>
    </source>
</evidence>
<evidence type="ECO:0000313" key="11">
    <source>
        <dbReference type="Proteomes" id="UP000308267"/>
    </source>
</evidence>
<reference evidence="10 11" key="1">
    <citation type="journal article" date="2019" name="BMC Genomics">
        <title>New insights from Opisthorchis felineus genome: update on genomics of the epidemiologically important liver flukes.</title>
        <authorList>
            <person name="Ershov N.I."/>
            <person name="Mordvinov V.A."/>
            <person name="Prokhortchouk E.B."/>
            <person name="Pakharukova M.Y."/>
            <person name="Gunbin K.V."/>
            <person name="Ustyantsev K."/>
            <person name="Genaev M.A."/>
            <person name="Blinov A.G."/>
            <person name="Mazur A."/>
            <person name="Boulygina E."/>
            <person name="Tsygankova S."/>
            <person name="Khrameeva E."/>
            <person name="Chekanov N."/>
            <person name="Fan G."/>
            <person name="Xiao A."/>
            <person name="Zhang H."/>
            <person name="Xu X."/>
            <person name="Yang H."/>
            <person name="Solovyev V."/>
            <person name="Lee S.M."/>
            <person name="Liu X."/>
            <person name="Afonnikov D.A."/>
            <person name="Skryabin K.G."/>
        </authorList>
    </citation>
    <scope>NUCLEOTIDE SEQUENCE [LARGE SCALE GENOMIC DNA]</scope>
    <source>
        <strain evidence="10">AK-0245</strain>
        <tissue evidence="10">Whole organism</tissue>
    </source>
</reference>
<evidence type="ECO:0000256" key="2">
    <source>
        <dbReference type="ARBA" id="ARBA00010252"/>
    </source>
</evidence>
<gene>
    <name evidence="10" type="ORF">CRM22_006967</name>
</gene>